<name>A0A0C3Q657_9AGAM</name>
<dbReference type="OrthoDB" id="3312645at2759"/>
<evidence type="ECO:0000313" key="2">
    <source>
        <dbReference type="EMBL" id="KIO24735.1"/>
    </source>
</evidence>
<feature type="compositionally biased region" description="Low complexity" evidence="1">
    <location>
        <begin position="37"/>
        <end position="58"/>
    </location>
</feature>
<dbReference type="AlphaFoldDB" id="A0A0C3Q657"/>
<evidence type="ECO:0000256" key="1">
    <source>
        <dbReference type="SAM" id="MobiDB-lite"/>
    </source>
</evidence>
<sequence>MLALVGVPAMQTTTTIGGSRFLLNLRAAYFSSMGNRTSTRTGYTRSTGYTETEGTVGVFRPVTSDRKDEGDDGEADEAGSIEMGVWANNDPQDDRPTSPPVIMLQPILPNNTERLAISASDLSEPAHSSTRLRPPPPKTSDLDVI</sequence>
<proteinExistence type="predicted"/>
<keyword evidence="3" id="KW-1185">Reference proteome</keyword>
<organism evidence="2 3">
    <name type="scientific">Tulasnella calospora MUT 4182</name>
    <dbReference type="NCBI Taxonomy" id="1051891"/>
    <lineage>
        <taxon>Eukaryota</taxon>
        <taxon>Fungi</taxon>
        <taxon>Dikarya</taxon>
        <taxon>Basidiomycota</taxon>
        <taxon>Agaricomycotina</taxon>
        <taxon>Agaricomycetes</taxon>
        <taxon>Cantharellales</taxon>
        <taxon>Tulasnellaceae</taxon>
        <taxon>Tulasnella</taxon>
    </lineage>
</organism>
<feature type="compositionally biased region" description="Acidic residues" evidence="1">
    <location>
        <begin position="70"/>
        <end position="79"/>
    </location>
</feature>
<dbReference type="EMBL" id="KN823055">
    <property type="protein sequence ID" value="KIO24735.1"/>
    <property type="molecule type" value="Genomic_DNA"/>
</dbReference>
<accession>A0A0C3Q657</accession>
<reference evidence="2 3" key="1">
    <citation type="submission" date="2014-04" db="EMBL/GenBank/DDBJ databases">
        <authorList>
            <consortium name="DOE Joint Genome Institute"/>
            <person name="Kuo A."/>
            <person name="Girlanda M."/>
            <person name="Perotto S."/>
            <person name="Kohler A."/>
            <person name="Nagy L.G."/>
            <person name="Floudas D."/>
            <person name="Copeland A."/>
            <person name="Barry K.W."/>
            <person name="Cichocki N."/>
            <person name="Veneault-Fourrey C."/>
            <person name="LaButti K."/>
            <person name="Lindquist E.A."/>
            <person name="Lipzen A."/>
            <person name="Lundell T."/>
            <person name="Morin E."/>
            <person name="Murat C."/>
            <person name="Sun H."/>
            <person name="Tunlid A."/>
            <person name="Henrissat B."/>
            <person name="Grigoriev I.V."/>
            <person name="Hibbett D.S."/>
            <person name="Martin F."/>
            <person name="Nordberg H.P."/>
            <person name="Cantor M.N."/>
            <person name="Hua S.X."/>
        </authorList>
    </citation>
    <scope>NUCLEOTIDE SEQUENCE [LARGE SCALE GENOMIC DNA]</scope>
    <source>
        <strain evidence="2 3">MUT 4182</strain>
    </source>
</reference>
<reference evidence="3" key="2">
    <citation type="submission" date="2015-01" db="EMBL/GenBank/DDBJ databases">
        <title>Evolutionary Origins and Diversification of the Mycorrhizal Mutualists.</title>
        <authorList>
            <consortium name="DOE Joint Genome Institute"/>
            <consortium name="Mycorrhizal Genomics Consortium"/>
            <person name="Kohler A."/>
            <person name="Kuo A."/>
            <person name="Nagy L.G."/>
            <person name="Floudas D."/>
            <person name="Copeland A."/>
            <person name="Barry K.W."/>
            <person name="Cichocki N."/>
            <person name="Veneault-Fourrey C."/>
            <person name="LaButti K."/>
            <person name="Lindquist E.A."/>
            <person name="Lipzen A."/>
            <person name="Lundell T."/>
            <person name="Morin E."/>
            <person name="Murat C."/>
            <person name="Riley R."/>
            <person name="Ohm R."/>
            <person name="Sun H."/>
            <person name="Tunlid A."/>
            <person name="Henrissat B."/>
            <person name="Grigoriev I.V."/>
            <person name="Hibbett D.S."/>
            <person name="Martin F."/>
        </authorList>
    </citation>
    <scope>NUCLEOTIDE SEQUENCE [LARGE SCALE GENOMIC DNA]</scope>
    <source>
        <strain evidence="3">MUT 4182</strain>
    </source>
</reference>
<evidence type="ECO:0000313" key="3">
    <source>
        <dbReference type="Proteomes" id="UP000054248"/>
    </source>
</evidence>
<gene>
    <name evidence="2" type="ORF">M407DRAFT_25883</name>
</gene>
<feature type="region of interest" description="Disordered" evidence="1">
    <location>
        <begin position="37"/>
        <end position="145"/>
    </location>
</feature>
<protein>
    <submittedName>
        <fullName evidence="2">Uncharacterized protein</fullName>
    </submittedName>
</protein>
<dbReference type="HOGENOM" id="CLU_1788233_0_0_1"/>
<dbReference type="Proteomes" id="UP000054248">
    <property type="component" value="Unassembled WGS sequence"/>
</dbReference>